<gene>
    <name evidence="1" type="ORF">AB4Y32_33665</name>
</gene>
<name>A0ACC6UB15_9BURK</name>
<keyword evidence="2" id="KW-1185">Reference proteome</keyword>
<accession>A0ACC6UB15</accession>
<evidence type="ECO:0000313" key="1">
    <source>
        <dbReference type="EMBL" id="MEX3936665.1"/>
    </source>
</evidence>
<sequence length="66" mass="7859">MHPQLHERLRAPRLERFICVIYRPDTEMHSHYTKATLSEQFRLDTRDRPLATRATKRAPDLDPFGV</sequence>
<evidence type="ECO:0000313" key="2">
    <source>
        <dbReference type="Proteomes" id="UP001558850"/>
    </source>
</evidence>
<protein>
    <submittedName>
        <fullName evidence="1">Erythromycin esterase family protein</fullName>
    </submittedName>
</protein>
<dbReference type="Proteomes" id="UP001558850">
    <property type="component" value="Unassembled WGS sequence"/>
</dbReference>
<comment type="caution">
    <text evidence="1">The sequence shown here is derived from an EMBL/GenBank/DDBJ whole genome shotgun (WGS) entry which is preliminary data.</text>
</comment>
<reference evidence="1" key="1">
    <citation type="submission" date="2024-07" db="EMBL/GenBank/DDBJ databases">
        <title>A survey of Mimosa microsymbionts across Brazilian biomes reveals a high diversity of Paraburkholderia nodulating endemic species, but also that Cupriavidus is common as a symbiont of widespread species.</title>
        <authorList>
            <person name="Rouws L."/>
            <person name="Barauna A."/>
            <person name="Beukes C."/>
            <person name="Rouws J.R.C."/>
            <person name="De Faria S.M."/>
            <person name="Gross E."/>
            <person name="Bueno Dos Reis Junior F."/>
            <person name="Simon M.F."/>
            <person name="Maluk M."/>
            <person name="Odee D.W."/>
            <person name="Kenicer G."/>
            <person name="Young J.P.W."/>
            <person name="Reis V.M."/>
            <person name="Zilli J."/>
            <person name="James E.K."/>
        </authorList>
    </citation>
    <scope>NUCLEOTIDE SEQUENCE</scope>
    <source>
        <strain evidence="1">EG181B</strain>
    </source>
</reference>
<organism evidence="1 2">
    <name type="scientific">Paraburkholderia phymatum</name>
    <dbReference type="NCBI Taxonomy" id="148447"/>
    <lineage>
        <taxon>Bacteria</taxon>
        <taxon>Pseudomonadati</taxon>
        <taxon>Pseudomonadota</taxon>
        <taxon>Betaproteobacteria</taxon>
        <taxon>Burkholderiales</taxon>
        <taxon>Burkholderiaceae</taxon>
        <taxon>Paraburkholderia</taxon>
    </lineage>
</organism>
<dbReference type="EMBL" id="JBFRCH010000035">
    <property type="protein sequence ID" value="MEX3936665.1"/>
    <property type="molecule type" value="Genomic_DNA"/>
</dbReference>
<proteinExistence type="predicted"/>